<accession>A0AAX6MM39</accession>
<dbReference type="AlphaFoldDB" id="A0AAX6MM39"/>
<evidence type="ECO:0000256" key="1">
    <source>
        <dbReference type="SAM" id="MobiDB-lite"/>
    </source>
</evidence>
<name>A0AAX6MM39_9PEZI</name>
<sequence>MASESTTGAVFNGDILSGPSGEKDTHAAYDTRSLRKDRLVAFLASPPSTITASNLDPKNIEADHEARIDIELATILPFLPLA</sequence>
<organism evidence="2 3">
    <name type="scientific">Daldinia eschscholtzii</name>
    <dbReference type="NCBI Taxonomy" id="292717"/>
    <lineage>
        <taxon>Eukaryota</taxon>
        <taxon>Fungi</taxon>
        <taxon>Dikarya</taxon>
        <taxon>Ascomycota</taxon>
        <taxon>Pezizomycotina</taxon>
        <taxon>Sordariomycetes</taxon>
        <taxon>Xylariomycetidae</taxon>
        <taxon>Xylariales</taxon>
        <taxon>Hypoxylaceae</taxon>
        <taxon>Daldinia</taxon>
    </lineage>
</organism>
<evidence type="ECO:0000313" key="3">
    <source>
        <dbReference type="Proteomes" id="UP001369815"/>
    </source>
</evidence>
<protein>
    <submittedName>
        <fullName evidence="2">Uncharacterized protein</fullName>
    </submittedName>
</protein>
<dbReference type="Proteomes" id="UP001369815">
    <property type="component" value="Unassembled WGS sequence"/>
</dbReference>
<proteinExistence type="predicted"/>
<reference evidence="2 3" key="1">
    <citation type="journal article" date="2024" name="Front Chem Biol">
        <title>Unveiling the potential of Daldinia eschscholtzii MFLUCC 19-0629 through bioactivity and bioinformatics studies for enhanced sustainable agriculture production.</title>
        <authorList>
            <person name="Brooks S."/>
            <person name="Weaver J.A."/>
            <person name="Klomchit A."/>
            <person name="Alharthi S.A."/>
            <person name="Onlamun T."/>
            <person name="Nurani R."/>
            <person name="Vong T.K."/>
            <person name="Alberti F."/>
            <person name="Greco C."/>
        </authorList>
    </citation>
    <scope>NUCLEOTIDE SEQUENCE [LARGE SCALE GENOMIC DNA]</scope>
    <source>
        <strain evidence="2">MFLUCC 19-0629</strain>
    </source>
</reference>
<dbReference type="EMBL" id="JBANMG010000005">
    <property type="protein sequence ID" value="KAK6953242.1"/>
    <property type="molecule type" value="Genomic_DNA"/>
</dbReference>
<comment type="caution">
    <text evidence="2">The sequence shown here is derived from an EMBL/GenBank/DDBJ whole genome shotgun (WGS) entry which is preliminary data.</text>
</comment>
<gene>
    <name evidence="2" type="ORF">Daesc_005543</name>
</gene>
<evidence type="ECO:0000313" key="2">
    <source>
        <dbReference type="EMBL" id="KAK6953242.1"/>
    </source>
</evidence>
<keyword evidence="3" id="KW-1185">Reference proteome</keyword>
<feature type="region of interest" description="Disordered" evidence="1">
    <location>
        <begin position="1"/>
        <end position="28"/>
    </location>
</feature>